<reference evidence="1 2" key="1">
    <citation type="journal article" date="2020" name="Phytopathology">
        <title>Genome Sequence Resources of Colletotrichum truncatum, C. plurivorum, C. musicola, and C. sojae: Four Species Pathogenic to Soybean (Glycine max).</title>
        <authorList>
            <person name="Rogerio F."/>
            <person name="Boufleur T.R."/>
            <person name="Ciampi-Guillardi M."/>
            <person name="Sukno S.A."/>
            <person name="Thon M.R."/>
            <person name="Massola Junior N.S."/>
            <person name="Baroncelli R."/>
        </authorList>
    </citation>
    <scope>NUCLEOTIDE SEQUENCE [LARGE SCALE GENOMIC DNA]</scope>
    <source>
        <strain evidence="1 2">CMES1059</strain>
    </source>
</reference>
<organism evidence="1 2">
    <name type="scientific">Colletotrichum truncatum</name>
    <name type="common">Anthracnose fungus</name>
    <name type="synonym">Colletotrichum capsici</name>
    <dbReference type="NCBI Taxonomy" id="5467"/>
    <lineage>
        <taxon>Eukaryota</taxon>
        <taxon>Fungi</taxon>
        <taxon>Dikarya</taxon>
        <taxon>Ascomycota</taxon>
        <taxon>Pezizomycotina</taxon>
        <taxon>Sordariomycetes</taxon>
        <taxon>Hypocreomycetidae</taxon>
        <taxon>Glomerellales</taxon>
        <taxon>Glomerellaceae</taxon>
        <taxon>Colletotrichum</taxon>
        <taxon>Colletotrichum truncatum species complex</taxon>
    </lineage>
</organism>
<dbReference type="EMBL" id="VUJX02000003">
    <property type="protein sequence ID" value="KAL0939319.1"/>
    <property type="molecule type" value="Genomic_DNA"/>
</dbReference>
<name>A0ACC3Z5F8_COLTU</name>
<evidence type="ECO:0000313" key="1">
    <source>
        <dbReference type="EMBL" id="KAL0939319.1"/>
    </source>
</evidence>
<proteinExistence type="predicted"/>
<evidence type="ECO:0000313" key="2">
    <source>
        <dbReference type="Proteomes" id="UP000805649"/>
    </source>
</evidence>
<sequence>MGPQTGVLGAIRRNLTSERAVQVHSLIRKKVWNRSSRTYPRQHHDVRLPEAERCQEGGERRLHPLGTGQAQQEQLKTGSENQQGRPIRQNPRNPLIWTSPIISNLVCT</sequence>
<comment type="caution">
    <text evidence="1">The sequence shown here is derived from an EMBL/GenBank/DDBJ whole genome shotgun (WGS) entry which is preliminary data.</text>
</comment>
<accession>A0ACC3Z5F8</accession>
<protein>
    <submittedName>
        <fullName evidence="1">Uncharacterized protein</fullName>
    </submittedName>
</protein>
<gene>
    <name evidence="1" type="ORF">CTRU02_205929</name>
</gene>
<dbReference type="Proteomes" id="UP000805649">
    <property type="component" value="Unassembled WGS sequence"/>
</dbReference>
<keyword evidence="2" id="KW-1185">Reference proteome</keyword>